<proteinExistence type="predicted"/>
<sequence>MRTVAQKMGIKEKTSAYFENAPKEAVEDMHLPEINISKTLKGEFDYIHFFAKTQAEQTKIFPKLKEHLKLDGMLWISWPKGGQLGTDLTLPKVIQIGYEFGLVESTCLSVNDTWSASKFTHPKKGKIYNNSHAKLKSRTTNR</sequence>
<dbReference type="EMBL" id="VWSG01000003">
    <property type="protein sequence ID" value="KAA5535739.1"/>
    <property type="molecule type" value="Genomic_DNA"/>
</dbReference>
<organism evidence="1 2">
    <name type="scientific">Paenimyroides baculatum</name>
    <dbReference type="NCBI Taxonomy" id="2608000"/>
    <lineage>
        <taxon>Bacteria</taxon>
        <taxon>Pseudomonadati</taxon>
        <taxon>Bacteroidota</taxon>
        <taxon>Flavobacteriia</taxon>
        <taxon>Flavobacteriales</taxon>
        <taxon>Flavobacteriaceae</taxon>
        <taxon>Paenimyroides</taxon>
    </lineage>
</organism>
<evidence type="ECO:0008006" key="3">
    <source>
        <dbReference type="Google" id="ProtNLM"/>
    </source>
</evidence>
<comment type="caution">
    <text evidence="1">The sequence shown here is derived from an EMBL/GenBank/DDBJ whole genome shotgun (WGS) entry which is preliminary data.</text>
</comment>
<protein>
    <recommendedName>
        <fullName evidence="3">DUF3052 domain-containing protein</fullName>
    </recommendedName>
</protein>
<dbReference type="AlphaFoldDB" id="A0A5M6CRE1"/>
<dbReference type="RefSeq" id="WP_150010778.1">
    <property type="nucleotide sequence ID" value="NZ_VWSG01000003.1"/>
</dbReference>
<dbReference type="Proteomes" id="UP000325141">
    <property type="component" value="Unassembled WGS sequence"/>
</dbReference>
<evidence type="ECO:0000313" key="2">
    <source>
        <dbReference type="Proteomes" id="UP000325141"/>
    </source>
</evidence>
<accession>A0A5M6CRE1</accession>
<name>A0A5M6CRE1_9FLAO</name>
<gene>
    <name evidence="1" type="ORF">F0460_04690</name>
</gene>
<keyword evidence="2" id="KW-1185">Reference proteome</keyword>
<reference evidence="1 2" key="1">
    <citation type="submission" date="2019-09" db="EMBL/GenBank/DDBJ databases">
        <title>Genome sequence and assembly of Flavobacterium sp.</title>
        <authorList>
            <person name="Chhetri G."/>
        </authorList>
    </citation>
    <scope>NUCLEOTIDE SEQUENCE [LARGE SCALE GENOMIC DNA]</scope>
    <source>
        <strain evidence="1 2">SNL9</strain>
    </source>
</reference>
<evidence type="ECO:0000313" key="1">
    <source>
        <dbReference type="EMBL" id="KAA5535739.1"/>
    </source>
</evidence>